<comment type="caution">
    <text evidence="1">The sequence shown here is derived from an EMBL/GenBank/DDBJ whole genome shotgun (WGS) entry which is preliminary data.</text>
</comment>
<evidence type="ECO:0000313" key="1">
    <source>
        <dbReference type="EMBL" id="KAF5205051.1"/>
    </source>
</evidence>
<sequence length="71" mass="8205">IEEEFEHKINDVGPSNWLKEILRGTKFSGYLPPTPPKEQLLERYQSHFLNCSSCRMALKGLKALEDLKLLC</sequence>
<evidence type="ECO:0000313" key="2">
    <source>
        <dbReference type="Proteomes" id="UP000554482"/>
    </source>
</evidence>
<name>A0A7J6X5M5_THATH</name>
<keyword evidence="2" id="KW-1185">Reference proteome</keyword>
<accession>A0A7J6X5M5</accession>
<dbReference type="EMBL" id="JABWDY010004606">
    <property type="protein sequence ID" value="KAF5205051.1"/>
    <property type="molecule type" value="Genomic_DNA"/>
</dbReference>
<dbReference type="Proteomes" id="UP000554482">
    <property type="component" value="Unassembled WGS sequence"/>
</dbReference>
<organism evidence="1 2">
    <name type="scientific">Thalictrum thalictroides</name>
    <name type="common">Rue-anemone</name>
    <name type="synonym">Anemone thalictroides</name>
    <dbReference type="NCBI Taxonomy" id="46969"/>
    <lineage>
        <taxon>Eukaryota</taxon>
        <taxon>Viridiplantae</taxon>
        <taxon>Streptophyta</taxon>
        <taxon>Embryophyta</taxon>
        <taxon>Tracheophyta</taxon>
        <taxon>Spermatophyta</taxon>
        <taxon>Magnoliopsida</taxon>
        <taxon>Ranunculales</taxon>
        <taxon>Ranunculaceae</taxon>
        <taxon>Thalictroideae</taxon>
        <taxon>Thalictrum</taxon>
    </lineage>
</organism>
<feature type="non-terminal residue" evidence="1">
    <location>
        <position position="71"/>
    </location>
</feature>
<proteinExistence type="predicted"/>
<gene>
    <name evidence="1" type="ORF">FRX31_005362</name>
</gene>
<feature type="non-terminal residue" evidence="1">
    <location>
        <position position="1"/>
    </location>
</feature>
<reference evidence="1 2" key="1">
    <citation type="submission" date="2020-06" db="EMBL/GenBank/DDBJ databases">
        <title>Transcriptomic and genomic resources for Thalictrum thalictroides and T. hernandezii: Facilitating candidate gene discovery in an emerging model plant lineage.</title>
        <authorList>
            <person name="Arias T."/>
            <person name="Riano-Pachon D.M."/>
            <person name="Di Stilio V.S."/>
        </authorList>
    </citation>
    <scope>NUCLEOTIDE SEQUENCE [LARGE SCALE GENOMIC DNA]</scope>
    <source>
        <strain evidence="2">cv. WT478/WT964</strain>
        <tissue evidence="1">Leaves</tissue>
    </source>
</reference>
<protein>
    <submittedName>
        <fullName evidence="1">Uncharacterized protein</fullName>
    </submittedName>
</protein>
<dbReference type="OrthoDB" id="426882at2759"/>
<dbReference type="AlphaFoldDB" id="A0A7J6X5M5"/>